<dbReference type="RefSeq" id="WP_012561282.1">
    <property type="nucleotide sequence ID" value="NC_011386.1"/>
</dbReference>
<evidence type="ECO:0000256" key="5">
    <source>
        <dbReference type="HAMAP-Rule" id="MF_02126"/>
    </source>
</evidence>
<organism evidence="8 9">
    <name type="scientific">Afipia carboxidovorans (strain ATCC 49405 / DSM 1227 / KCTC 32145 / OM5)</name>
    <name type="common">Oligotropha carboxidovorans</name>
    <dbReference type="NCBI Taxonomy" id="504832"/>
    <lineage>
        <taxon>Bacteria</taxon>
        <taxon>Pseudomonadati</taxon>
        <taxon>Pseudomonadota</taxon>
        <taxon>Alphaproteobacteria</taxon>
        <taxon>Hyphomicrobiales</taxon>
        <taxon>Nitrobacteraceae</taxon>
        <taxon>Afipia</taxon>
    </lineage>
</organism>
<feature type="binding site" evidence="5">
    <location>
        <begin position="195"/>
        <end position="198"/>
    </location>
    <ligand>
        <name>substrate</name>
    </ligand>
</feature>
<dbReference type="NCBIfam" id="TIGR03534">
    <property type="entry name" value="RF_mod_PrmC"/>
    <property type="match status" value="1"/>
</dbReference>
<accession>B6JA07</accession>
<dbReference type="KEGG" id="ocg:OCA5_c04110"/>
<dbReference type="GO" id="GO:0003676">
    <property type="term" value="F:nucleic acid binding"/>
    <property type="evidence" value="ECO:0007669"/>
    <property type="project" value="InterPro"/>
</dbReference>
<dbReference type="eggNOG" id="COG2890">
    <property type="taxonomic scope" value="Bacteria"/>
</dbReference>
<dbReference type="EMBL" id="CP002826">
    <property type="protein sequence ID" value="AEI05136.1"/>
    <property type="molecule type" value="Genomic_DNA"/>
</dbReference>
<evidence type="ECO:0000313" key="8">
    <source>
        <dbReference type="EMBL" id="AEI05136.1"/>
    </source>
</evidence>
<keyword evidence="9" id="KW-1185">Reference proteome</keyword>
<dbReference type="InterPro" id="IPR004556">
    <property type="entry name" value="HemK-like"/>
</dbReference>
<feature type="binding site" evidence="5">
    <location>
        <position position="152"/>
    </location>
    <ligand>
        <name>S-adenosyl-L-methionine</name>
        <dbReference type="ChEBI" id="CHEBI:59789"/>
    </ligand>
</feature>
<dbReference type="InterPro" id="IPR007848">
    <property type="entry name" value="Small_mtfrase_dom"/>
</dbReference>
<sequence length="290" mass="30394">MNLAGHTLDEARRAIATQLRKAKIESPELDARLLLGDVLQLDLTGLITAATRRLDTSEAQRLEDVIRRRIAGEPVARILGRREFWGLTFALSPATLVPRPDTETLIEAVLDILKREGRTAAPLRILDIGTGSGAILLALLSELPNTTGIGTDINPAAIATAADNAATLGLASRATFVACDYAGALRGPFDIVVSNPPYIPTADIDHLDLEVRAHDPRLALDGGADGLTAYRTIAPLAFALLAPSGIAAVEIGQRQAHGVATLMAEAGLAVPAPAKADLGGVPRVVTARKT</sequence>
<dbReference type="InterPro" id="IPR019874">
    <property type="entry name" value="RF_methyltr_PrmC"/>
</dbReference>
<dbReference type="HAMAP" id="MF_02126">
    <property type="entry name" value="RF_methyltr_PrmC"/>
    <property type="match status" value="1"/>
</dbReference>
<comment type="similarity">
    <text evidence="5">Belongs to the protein N5-glutamine methyltransferase family. PrmC subfamily.</text>
</comment>
<evidence type="ECO:0000256" key="2">
    <source>
        <dbReference type="ARBA" id="ARBA00022679"/>
    </source>
</evidence>
<dbReference type="Pfam" id="PF05175">
    <property type="entry name" value="MTS"/>
    <property type="match status" value="1"/>
</dbReference>
<dbReference type="Gene3D" id="1.10.8.10">
    <property type="entry name" value="DNA helicase RuvA subunit, C-terminal domain"/>
    <property type="match status" value="1"/>
</dbReference>
<comment type="function">
    <text evidence="5">Methylates the class 1 translation termination release factors RF1/PrfA and RF2/PrfB on the glutamine residue of the universally conserved GGQ motif.</text>
</comment>
<evidence type="ECO:0000313" key="9">
    <source>
        <dbReference type="Proteomes" id="UP000007730"/>
    </source>
</evidence>
<comment type="caution">
    <text evidence="5">Lacks conserved residue(s) required for the propagation of feature annotation.</text>
</comment>
<evidence type="ECO:0000256" key="1">
    <source>
        <dbReference type="ARBA" id="ARBA00022603"/>
    </source>
</evidence>
<dbReference type="PANTHER" id="PTHR18895">
    <property type="entry name" value="HEMK METHYLTRANSFERASE"/>
    <property type="match status" value="1"/>
</dbReference>
<dbReference type="InterPro" id="IPR040758">
    <property type="entry name" value="PrmC_N"/>
</dbReference>
<keyword evidence="3 5" id="KW-0949">S-adenosyl-L-methionine</keyword>
<dbReference type="GO" id="GO:0032259">
    <property type="term" value="P:methylation"/>
    <property type="evidence" value="ECO:0007669"/>
    <property type="project" value="UniProtKB-KW"/>
</dbReference>
<keyword evidence="2 5" id="KW-0808">Transferase</keyword>
<dbReference type="InterPro" id="IPR002052">
    <property type="entry name" value="DNA_methylase_N6_adenine_CS"/>
</dbReference>
<dbReference type="AlphaFoldDB" id="B6JA07"/>
<evidence type="ECO:0000259" key="6">
    <source>
        <dbReference type="Pfam" id="PF05175"/>
    </source>
</evidence>
<keyword evidence="1 5" id="KW-0489">Methyltransferase</keyword>
<dbReference type="PROSITE" id="PS00092">
    <property type="entry name" value="N6_MTASE"/>
    <property type="match status" value="1"/>
</dbReference>
<dbReference type="Gene3D" id="3.40.50.150">
    <property type="entry name" value="Vaccinia Virus protein VP39"/>
    <property type="match status" value="1"/>
</dbReference>
<dbReference type="KEGG" id="oca:OCAR_4099"/>
<dbReference type="PANTHER" id="PTHR18895:SF74">
    <property type="entry name" value="MTRF1L RELEASE FACTOR GLUTAMINE METHYLTRANSFERASE"/>
    <property type="match status" value="1"/>
</dbReference>
<protein>
    <recommendedName>
        <fullName evidence="5">Release factor glutamine methyltransferase</fullName>
        <shortName evidence="5">RF MTase</shortName>
        <ecNumber evidence="5">2.1.1.297</ecNumber>
    </recommendedName>
    <alternativeName>
        <fullName evidence="5">N5-glutamine methyltransferase PrmC</fullName>
    </alternativeName>
    <alternativeName>
        <fullName evidence="5">Protein-(glutamine-N5) MTase PrmC</fullName>
    </alternativeName>
    <alternativeName>
        <fullName evidence="5">Protein-glutamine N-methyltransferase PrmC</fullName>
    </alternativeName>
</protein>
<gene>
    <name evidence="5" type="primary">prmC</name>
    <name evidence="8" type="ordered locus">OCA5_c04110</name>
</gene>
<dbReference type="EC" id="2.1.1.297" evidence="5"/>
<dbReference type="Proteomes" id="UP000007730">
    <property type="component" value="Chromosome"/>
</dbReference>
<comment type="catalytic activity">
    <reaction evidence="4 5">
        <text>L-glutaminyl-[peptide chain release factor] + S-adenosyl-L-methionine = N(5)-methyl-L-glutaminyl-[peptide chain release factor] + S-adenosyl-L-homocysteine + H(+)</text>
        <dbReference type="Rhea" id="RHEA:42896"/>
        <dbReference type="Rhea" id="RHEA-COMP:10271"/>
        <dbReference type="Rhea" id="RHEA-COMP:10272"/>
        <dbReference type="ChEBI" id="CHEBI:15378"/>
        <dbReference type="ChEBI" id="CHEBI:30011"/>
        <dbReference type="ChEBI" id="CHEBI:57856"/>
        <dbReference type="ChEBI" id="CHEBI:59789"/>
        <dbReference type="ChEBI" id="CHEBI:61891"/>
        <dbReference type="EC" id="2.1.1.297"/>
    </reaction>
</comment>
<dbReference type="HOGENOM" id="CLU_018398_3_1_5"/>
<dbReference type="GO" id="GO:0102559">
    <property type="term" value="F:peptide chain release factor N(5)-glutamine methyltransferase activity"/>
    <property type="evidence" value="ECO:0007669"/>
    <property type="project" value="UniProtKB-EC"/>
</dbReference>
<dbReference type="CDD" id="cd02440">
    <property type="entry name" value="AdoMet_MTases"/>
    <property type="match status" value="1"/>
</dbReference>
<dbReference type="STRING" id="504832.OCA5_c04110"/>
<dbReference type="PATRIC" id="fig|504832.7.peg.431"/>
<dbReference type="NCBIfam" id="TIGR00536">
    <property type="entry name" value="hemK_fam"/>
    <property type="match status" value="1"/>
</dbReference>
<feature type="binding site" evidence="5">
    <location>
        <position position="195"/>
    </location>
    <ligand>
        <name>S-adenosyl-L-methionine</name>
        <dbReference type="ChEBI" id="CHEBI:59789"/>
    </ligand>
</feature>
<reference evidence="8 9" key="1">
    <citation type="journal article" date="2011" name="J. Bacteriol.">
        <title>Complete genome sequences of the chemolithoautotrophic Oligotropha carboxidovorans strains OM4 and OM5.</title>
        <authorList>
            <person name="Volland S."/>
            <person name="Rachinger M."/>
            <person name="Strittmatter A."/>
            <person name="Daniel R."/>
            <person name="Gottschalk G."/>
            <person name="Meyer O."/>
        </authorList>
    </citation>
    <scope>NUCLEOTIDE SEQUENCE [LARGE SCALE GENOMIC DNA]</scope>
    <source>
        <strain evidence="9">ATCC 49405 / DSM 1227 / KCTC 32145 / OM5</strain>
    </source>
</reference>
<feature type="domain" description="Release factor glutamine methyltransferase N-terminal" evidence="7">
    <location>
        <begin position="10"/>
        <end position="80"/>
    </location>
</feature>
<dbReference type="OrthoDB" id="9800643at2"/>
<dbReference type="Pfam" id="PF17827">
    <property type="entry name" value="PrmC_N"/>
    <property type="match status" value="1"/>
</dbReference>
<evidence type="ECO:0000256" key="4">
    <source>
        <dbReference type="ARBA" id="ARBA00048391"/>
    </source>
</evidence>
<dbReference type="SUPFAM" id="SSF53335">
    <property type="entry name" value="S-adenosyl-L-methionine-dependent methyltransferases"/>
    <property type="match status" value="1"/>
</dbReference>
<feature type="domain" description="Methyltransferase small" evidence="6">
    <location>
        <begin position="123"/>
        <end position="199"/>
    </location>
</feature>
<proteinExistence type="inferred from homology"/>
<dbReference type="InterPro" id="IPR050320">
    <property type="entry name" value="N5-glutamine_MTase"/>
</dbReference>
<dbReference type="InterPro" id="IPR029063">
    <property type="entry name" value="SAM-dependent_MTases_sf"/>
</dbReference>
<evidence type="ECO:0000259" key="7">
    <source>
        <dbReference type="Pfam" id="PF17827"/>
    </source>
</evidence>
<evidence type="ECO:0000256" key="3">
    <source>
        <dbReference type="ARBA" id="ARBA00022691"/>
    </source>
</evidence>
<feature type="binding site" evidence="5">
    <location>
        <begin position="129"/>
        <end position="133"/>
    </location>
    <ligand>
        <name>S-adenosyl-L-methionine</name>
        <dbReference type="ChEBI" id="CHEBI:59789"/>
    </ligand>
</feature>
<name>B6JA07_AFIC5</name>